<dbReference type="Pfam" id="PF11095">
    <property type="entry name" value="Gemin7"/>
    <property type="match status" value="1"/>
</dbReference>
<evidence type="ECO:0000313" key="1">
    <source>
        <dbReference type="EMBL" id="KAK6630312.1"/>
    </source>
</evidence>
<dbReference type="Gene3D" id="2.30.30.100">
    <property type="match status" value="1"/>
</dbReference>
<organism evidence="1 2">
    <name type="scientific">Polyplax serrata</name>
    <name type="common">Common mouse louse</name>
    <dbReference type="NCBI Taxonomy" id="468196"/>
    <lineage>
        <taxon>Eukaryota</taxon>
        <taxon>Metazoa</taxon>
        <taxon>Ecdysozoa</taxon>
        <taxon>Arthropoda</taxon>
        <taxon>Hexapoda</taxon>
        <taxon>Insecta</taxon>
        <taxon>Pterygota</taxon>
        <taxon>Neoptera</taxon>
        <taxon>Paraneoptera</taxon>
        <taxon>Psocodea</taxon>
        <taxon>Troctomorpha</taxon>
        <taxon>Phthiraptera</taxon>
        <taxon>Anoplura</taxon>
        <taxon>Polyplacidae</taxon>
        <taxon>Polyplax</taxon>
    </lineage>
</organism>
<sequence>MEVEESGLSENDTKTKQKARSFLRERFLRLMTNITGSECTLHMHSKTIVSGNFKGGDIEFNNIIIQGLKTPFAEVPHAIIRASDVHYIEF</sequence>
<proteinExistence type="predicted"/>
<comment type="caution">
    <text evidence="1">The sequence shown here is derived from an EMBL/GenBank/DDBJ whole genome shotgun (WGS) entry which is preliminary data.</text>
</comment>
<accession>A0ABR1AWM2</accession>
<evidence type="ECO:0008006" key="3">
    <source>
        <dbReference type="Google" id="ProtNLM"/>
    </source>
</evidence>
<reference evidence="1 2" key="1">
    <citation type="submission" date="2023-09" db="EMBL/GenBank/DDBJ databases">
        <title>Genomes of two closely related lineages of the louse Polyplax serrata with different host specificities.</title>
        <authorList>
            <person name="Martinu J."/>
            <person name="Tarabai H."/>
            <person name="Stefka J."/>
            <person name="Hypsa V."/>
        </authorList>
    </citation>
    <scope>NUCLEOTIDE SEQUENCE [LARGE SCALE GENOMIC DNA]</scope>
    <source>
        <strain evidence="1">98ZLc_SE</strain>
    </source>
</reference>
<dbReference type="PANTHER" id="PTHR14679">
    <property type="entry name" value="GEM-ASSOCIATED PROTEIN 7"/>
    <property type="match status" value="1"/>
</dbReference>
<name>A0ABR1AWM2_POLSC</name>
<gene>
    <name evidence="1" type="ORF">RUM44_004979</name>
</gene>
<dbReference type="EMBL" id="JAWJWF010000008">
    <property type="protein sequence ID" value="KAK6630312.1"/>
    <property type="molecule type" value="Genomic_DNA"/>
</dbReference>
<protein>
    <recommendedName>
        <fullName evidence="3">Gem-associated protein 7</fullName>
    </recommendedName>
</protein>
<dbReference type="InterPro" id="IPR020338">
    <property type="entry name" value="SMN_gemin7"/>
</dbReference>
<dbReference type="Proteomes" id="UP001359485">
    <property type="component" value="Unassembled WGS sequence"/>
</dbReference>
<evidence type="ECO:0000313" key="2">
    <source>
        <dbReference type="Proteomes" id="UP001359485"/>
    </source>
</evidence>
<dbReference type="PANTHER" id="PTHR14679:SF1">
    <property type="entry name" value="GEM-ASSOCIATED PROTEIN 7"/>
    <property type="match status" value="1"/>
</dbReference>
<keyword evidence="2" id="KW-1185">Reference proteome</keyword>